<dbReference type="EMBL" id="CAJVQC010073367">
    <property type="protein sequence ID" value="CAG8812222.1"/>
    <property type="molecule type" value="Genomic_DNA"/>
</dbReference>
<feature type="non-terminal residue" evidence="1">
    <location>
        <position position="1"/>
    </location>
</feature>
<protein>
    <submittedName>
        <fullName evidence="1">16187_t:CDS:1</fullName>
    </submittedName>
</protein>
<name>A0ACA9RW45_9GLOM</name>
<organism evidence="1 2">
    <name type="scientific">Racocetra persica</name>
    <dbReference type="NCBI Taxonomy" id="160502"/>
    <lineage>
        <taxon>Eukaryota</taxon>
        <taxon>Fungi</taxon>
        <taxon>Fungi incertae sedis</taxon>
        <taxon>Mucoromycota</taxon>
        <taxon>Glomeromycotina</taxon>
        <taxon>Glomeromycetes</taxon>
        <taxon>Diversisporales</taxon>
        <taxon>Gigasporaceae</taxon>
        <taxon>Racocetra</taxon>
    </lineage>
</organism>
<evidence type="ECO:0000313" key="2">
    <source>
        <dbReference type="Proteomes" id="UP000789920"/>
    </source>
</evidence>
<sequence length="160" mass="18196">LVGLGNYTHPQTRHSIGMLVLDYIASQLNLTWKKNKNWHATVTNTTTIYVDPPKRPKIKQKKEVETNVKKQAKKDTNSIEEKNDGIDDKNIVENENQKKFDDNFRSEDNVSVGLKTVSPKPSRMSESFRPRPRPDPVPLEITLMKPLLLMNVSGKSVSKA</sequence>
<proteinExistence type="predicted"/>
<evidence type="ECO:0000313" key="1">
    <source>
        <dbReference type="EMBL" id="CAG8812222.1"/>
    </source>
</evidence>
<accession>A0ACA9RW45</accession>
<reference evidence="1" key="1">
    <citation type="submission" date="2021-06" db="EMBL/GenBank/DDBJ databases">
        <authorList>
            <person name="Kallberg Y."/>
            <person name="Tangrot J."/>
            <person name="Rosling A."/>
        </authorList>
    </citation>
    <scope>NUCLEOTIDE SEQUENCE</scope>
    <source>
        <strain evidence="1">MA461A</strain>
    </source>
</reference>
<dbReference type="Proteomes" id="UP000789920">
    <property type="component" value="Unassembled WGS sequence"/>
</dbReference>
<keyword evidence="2" id="KW-1185">Reference proteome</keyword>
<feature type="non-terminal residue" evidence="1">
    <location>
        <position position="160"/>
    </location>
</feature>
<comment type="caution">
    <text evidence="1">The sequence shown here is derived from an EMBL/GenBank/DDBJ whole genome shotgun (WGS) entry which is preliminary data.</text>
</comment>
<gene>
    <name evidence="1" type="ORF">RPERSI_LOCUS23485</name>
</gene>